<protein>
    <submittedName>
        <fullName evidence="2">Uncharacterized protein</fullName>
    </submittedName>
</protein>
<sequence>MAVAVQERAYQQLPCVFPADVALIMRNDGWRNTGPERQHPILKIPVAGTLHWTPTTLPRCHLSHILVGINAHWMLFGIARTNQPRRAIGADCDVHSNAGRSLLPCGQSATAGKGSRPAPRYHLSTPASRHRNSRLVPPPWLAPQPTLSPPTACFSTVTSSRLRSPRATRPSFPPDNKTTPTMQRVGPMAEDVPFPPSSPVSYQPRPSIFAPIIIIPMSVTPTHVADQAAAFNEFVPLSTPPPRYNDRFRRPSKRNLRQALERLETAYGPLTSHFPTPSTPSHLLTPSPPSTPIPISPPGPSPHLPYNYPVPPRRPQLHSPPSYADAHRLPPSYSSESGPDASTSSLIPGWDKHPVLDEPEPATGTKRPRRSLLDIIMPGLNRRRIFGSRRATAQT</sequence>
<reference evidence="2 3" key="1">
    <citation type="journal article" date="2016" name="Mol. Biol. Evol.">
        <title>Comparative Genomics of Early-Diverging Mushroom-Forming Fungi Provides Insights into the Origins of Lignocellulose Decay Capabilities.</title>
        <authorList>
            <person name="Nagy L.G."/>
            <person name="Riley R."/>
            <person name="Tritt A."/>
            <person name="Adam C."/>
            <person name="Daum C."/>
            <person name="Floudas D."/>
            <person name="Sun H."/>
            <person name="Yadav J.S."/>
            <person name="Pangilinan J."/>
            <person name="Larsson K.H."/>
            <person name="Matsuura K."/>
            <person name="Barry K."/>
            <person name="Labutti K."/>
            <person name="Kuo R."/>
            <person name="Ohm R.A."/>
            <person name="Bhattacharya S.S."/>
            <person name="Shirouzu T."/>
            <person name="Yoshinaga Y."/>
            <person name="Martin F.M."/>
            <person name="Grigoriev I.V."/>
            <person name="Hibbett D.S."/>
        </authorList>
    </citation>
    <scope>NUCLEOTIDE SEQUENCE [LARGE SCALE GENOMIC DNA]</scope>
    <source>
        <strain evidence="2 3">TUFC12733</strain>
    </source>
</reference>
<evidence type="ECO:0000313" key="2">
    <source>
        <dbReference type="EMBL" id="KZO94569.1"/>
    </source>
</evidence>
<feature type="compositionally biased region" description="Low complexity" evidence="1">
    <location>
        <begin position="275"/>
        <end position="285"/>
    </location>
</feature>
<feature type="region of interest" description="Disordered" evidence="1">
    <location>
        <begin position="269"/>
        <end position="371"/>
    </location>
</feature>
<dbReference type="EMBL" id="KV417294">
    <property type="protein sequence ID" value="KZO94569.1"/>
    <property type="molecule type" value="Genomic_DNA"/>
</dbReference>
<feature type="compositionally biased region" description="Pro residues" evidence="1">
    <location>
        <begin position="286"/>
        <end position="314"/>
    </location>
</feature>
<dbReference type="STRING" id="1330018.A0A167KER3"/>
<organism evidence="2 3">
    <name type="scientific">Calocera viscosa (strain TUFC12733)</name>
    <dbReference type="NCBI Taxonomy" id="1330018"/>
    <lineage>
        <taxon>Eukaryota</taxon>
        <taxon>Fungi</taxon>
        <taxon>Dikarya</taxon>
        <taxon>Basidiomycota</taxon>
        <taxon>Agaricomycotina</taxon>
        <taxon>Dacrymycetes</taxon>
        <taxon>Dacrymycetales</taxon>
        <taxon>Dacrymycetaceae</taxon>
        <taxon>Calocera</taxon>
    </lineage>
</organism>
<keyword evidence="3" id="KW-1185">Reference proteome</keyword>
<proteinExistence type="predicted"/>
<feature type="region of interest" description="Disordered" evidence="1">
    <location>
        <begin position="105"/>
        <end position="135"/>
    </location>
</feature>
<dbReference type="AlphaFoldDB" id="A0A167KER3"/>
<accession>A0A167KER3</accession>
<dbReference type="OrthoDB" id="3365400at2759"/>
<name>A0A167KER3_CALVF</name>
<feature type="region of interest" description="Disordered" evidence="1">
    <location>
        <begin position="156"/>
        <end position="180"/>
    </location>
</feature>
<dbReference type="Proteomes" id="UP000076738">
    <property type="component" value="Unassembled WGS sequence"/>
</dbReference>
<evidence type="ECO:0000313" key="3">
    <source>
        <dbReference type="Proteomes" id="UP000076738"/>
    </source>
</evidence>
<feature type="compositionally biased region" description="Polar residues" evidence="1">
    <location>
        <begin position="332"/>
        <end position="346"/>
    </location>
</feature>
<gene>
    <name evidence="2" type="ORF">CALVIDRAFT_205965</name>
</gene>
<evidence type="ECO:0000256" key="1">
    <source>
        <dbReference type="SAM" id="MobiDB-lite"/>
    </source>
</evidence>